<dbReference type="InterPro" id="IPR006311">
    <property type="entry name" value="TAT_signal"/>
</dbReference>
<dbReference type="SUPFAM" id="SSF56003">
    <property type="entry name" value="Molybdenum cofactor-binding domain"/>
    <property type="match status" value="2"/>
</dbReference>
<evidence type="ECO:0000313" key="2">
    <source>
        <dbReference type="EMBL" id="AYC32370.1"/>
    </source>
</evidence>
<gene>
    <name evidence="2" type="ORF">D3880_08250</name>
</gene>
<dbReference type="KEGG" id="pcav:D3880_08250"/>
<dbReference type="InterPro" id="IPR046867">
    <property type="entry name" value="AldOxase/xan_DH_MoCoBD2"/>
</dbReference>
<dbReference type="PIRSF" id="PIRSF036389">
    <property type="entry name" value="IOR_B"/>
    <property type="match status" value="1"/>
</dbReference>
<dbReference type="InterPro" id="IPR052516">
    <property type="entry name" value="N-heterocyclic_Hydroxylase"/>
</dbReference>
<dbReference type="InterPro" id="IPR008274">
    <property type="entry name" value="AldOxase/xan_DH_MoCoBD1"/>
</dbReference>
<feature type="domain" description="Aldehyde oxidase/xanthine dehydrogenase a/b hammerhead" evidence="1">
    <location>
        <begin position="215"/>
        <end position="293"/>
    </location>
</feature>
<dbReference type="PROSITE" id="PS51318">
    <property type="entry name" value="TAT"/>
    <property type="match status" value="1"/>
</dbReference>
<dbReference type="GO" id="GO:0016491">
    <property type="term" value="F:oxidoreductase activity"/>
    <property type="evidence" value="ECO:0007669"/>
    <property type="project" value="InterPro"/>
</dbReference>
<dbReference type="EMBL" id="CP032419">
    <property type="protein sequence ID" value="AYC32370.1"/>
    <property type="molecule type" value="Genomic_DNA"/>
</dbReference>
<dbReference type="Pfam" id="PF02738">
    <property type="entry name" value="MoCoBD_1"/>
    <property type="match status" value="1"/>
</dbReference>
<sequence length="725" mass="78011">MNNSRLLTRRTFIVSAGAIAAGLAIAVKCPEAISGLLGNNAEPTFKPNAFIEISADGQIVVIVGQSEIGQGIHTCLAQVLAEELDADWSRVTARHAPASDDFQLAPDVFGPGIQMIAQSSSTRYLFEPMRMAGAVARLLIVRAAAKAWKLNEDQCTTANGYVLAADGRKAAYGEFVVEAAKLPMPAATEIRLKSPDSFRLIGQSMPRIEGKDKITGQPIFGIDFRLPGMLTAVVARPPVLGGKAIRVDDSASKKVPGVKACLQVPSGVAVIADNFWSAKKARALLQVEWDLGPRASLSSKTMEAEYRQALAKPGLAALERGRTDELLNDSGRSYLADYTMPYMAHAPMEPLNCTMQWQGDGCEIWVGTMYQSMDHKVAAEILGLPKEKVKLNTLHCGGGFGRRASPKSDFVAETAHILKAARHLGAPIQNIWTREDDIQGGEYRPMAFNRLSAILAPSGVITSWGHRIVSQSILDNTEFSSWNAGGYDALSVGGAITLPYEIENFRLDIHTPKTGPTVSWMRAPGEVSNCFAVECFIDELAHRAKVDPMTFRLNMVDKDPRLVHVLKLAAKAGGFQEPVPSGTGRGLAVHSYVDTRIAAVAEVRMEKGHLRVQKITVALDCGRVVNPDGVKAQVEGGVIFALSNALYGRISFDQGRVEQSNFDSYPVLRMDASPEVVVHLVDSEEGPYGVGEIACPPVAPALCNAIFAATGQRIRDTPVSASVSV</sequence>
<proteinExistence type="predicted"/>
<dbReference type="SMART" id="SM01008">
    <property type="entry name" value="Ald_Xan_dh_C"/>
    <property type="match status" value="1"/>
</dbReference>
<dbReference type="Pfam" id="PF20256">
    <property type="entry name" value="MoCoBD_2"/>
    <property type="match status" value="2"/>
</dbReference>
<dbReference type="RefSeq" id="WP_119892991.1">
    <property type="nucleotide sequence ID" value="NZ_CP032419.1"/>
</dbReference>
<organism evidence="2 3">
    <name type="scientific">Pseudomonas cavernae</name>
    <dbReference type="NCBI Taxonomy" id="2320867"/>
    <lineage>
        <taxon>Bacteria</taxon>
        <taxon>Pseudomonadati</taxon>
        <taxon>Pseudomonadota</taxon>
        <taxon>Gammaproteobacteria</taxon>
        <taxon>Pseudomonadales</taxon>
        <taxon>Pseudomonadaceae</taxon>
        <taxon>Pseudomonas</taxon>
    </lineage>
</organism>
<dbReference type="Proteomes" id="UP000265560">
    <property type="component" value="Chromosome"/>
</dbReference>
<dbReference type="InterPro" id="IPR000674">
    <property type="entry name" value="Ald_Oxase/Xan_DH_a/b"/>
</dbReference>
<dbReference type="Gene3D" id="3.30.365.10">
    <property type="entry name" value="Aldehyde oxidase/xanthine dehydrogenase, molybdopterin binding domain"/>
    <property type="match status" value="4"/>
</dbReference>
<keyword evidence="3" id="KW-1185">Reference proteome</keyword>
<dbReference type="PANTHER" id="PTHR47495">
    <property type="entry name" value="ALDEHYDE DEHYDROGENASE"/>
    <property type="match status" value="1"/>
</dbReference>
<protein>
    <submittedName>
        <fullName evidence="2">Xanthine dehydrogenase family protein molybdopterin-binding subunit</fullName>
    </submittedName>
</protein>
<name>A0A385Z1F6_9PSED</name>
<evidence type="ECO:0000313" key="3">
    <source>
        <dbReference type="Proteomes" id="UP000265560"/>
    </source>
</evidence>
<dbReference type="InterPro" id="IPR037165">
    <property type="entry name" value="AldOxase/xan_DH_Mopterin-bd_sf"/>
</dbReference>
<evidence type="ECO:0000259" key="1">
    <source>
        <dbReference type="SMART" id="SM01008"/>
    </source>
</evidence>
<dbReference type="Gene3D" id="3.90.1170.50">
    <property type="entry name" value="Aldehyde oxidase/xanthine dehydrogenase, a/b hammerhead"/>
    <property type="match status" value="1"/>
</dbReference>
<dbReference type="PANTHER" id="PTHR47495:SF2">
    <property type="entry name" value="ALDEHYDE DEHYDROGENASE"/>
    <property type="match status" value="1"/>
</dbReference>
<dbReference type="InterPro" id="IPR012368">
    <property type="entry name" value="OxRdtase_Mopterin-bd_su_IorB"/>
</dbReference>
<reference evidence="3" key="1">
    <citation type="submission" date="2018-09" db="EMBL/GenBank/DDBJ databases">
        <authorList>
            <person name="Zhu H."/>
        </authorList>
    </citation>
    <scope>NUCLEOTIDE SEQUENCE [LARGE SCALE GENOMIC DNA]</scope>
    <source>
        <strain evidence="3">K2W31S-8</strain>
    </source>
</reference>
<dbReference type="OrthoDB" id="9767994at2"/>
<dbReference type="AlphaFoldDB" id="A0A385Z1F6"/>
<accession>A0A385Z1F6</accession>